<feature type="domain" description="Bacteriophage T5 Orf172 DNA-binding" evidence="1">
    <location>
        <begin position="74"/>
        <end position="162"/>
    </location>
</feature>
<reference evidence="2 3" key="1">
    <citation type="journal article" date="2013" name="Clin. Infect. Dis.">
        <title>First isolation of Mimivirus in a patient with pneumonia.</title>
        <authorList>
            <person name="Saadi H."/>
            <person name="Pagnier I."/>
            <person name="Colson P."/>
            <person name="Cherif J.K."/>
            <person name="Beji M."/>
            <person name="Boughalmi M."/>
            <person name="Azza S."/>
            <person name="Armstrong N."/>
            <person name="Robert C."/>
            <person name="Fournous G."/>
            <person name="La Scola B."/>
            <person name="Raoult D."/>
        </authorList>
    </citation>
    <scope>NUCLEOTIDE SEQUENCE [LARGE SCALE GENOMIC DNA]</scope>
    <source>
        <strain evidence="2">LBA111</strain>
    </source>
</reference>
<proteinExistence type="predicted"/>
<organism evidence="2 3">
    <name type="scientific">Megavirus lba</name>
    <dbReference type="NCBI Taxonomy" id="1235314"/>
    <lineage>
        <taxon>Viruses</taxon>
        <taxon>Varidnaviria</taxon>
        <taxon>Bamfordvirae</taxon>
        <taxon>Nucleocytoviricota</taxon>
        <taxon>Megaviricetes</taxon>
        <taxon>Imitervirales</taxon>
        <taxon>Mimiviridae</taxon>
        <taxon>Megamimivirinae</taxon>
        <taxon>Megavirus</taxon>
        <taxon>Megavirus chilense</taxon>
    </lineage>
</organism>
<dbReference type="InterPro" id="IPR018306">
    <property type="entry name" value="Phage_T5_Orf172_DNA-bd"/>
</dbReference>
<dbReference type="EMBL" id="JX885207">
    <property type="protein sequence ID" value="AGD93088.1"/>
    <property type="molecule type" value="Genomic_DNA"/>
</dbReference>
<evidence type="ECO:0000259" key="1">
    <source>
        <dbReference type="Pfam" id="PF10544"/>
    </source>
</evidence>
<dbReference type="Proteomes" id="UP000236749">
    <property type="component" value="Segment"/>
</dbReference>
<sequence>MNNNIRYYGLNEKCIESIFDNSDPILEINSKQTENVYCGITKSDMFKYFHTTQSKTLKDKLSKDKLSKDKLGCCIYVISTTKLAKKNNYKIGRHSGSISKLQTRYRTYLINPEIYYLVYVDHYELIESEIKNLVKKYVIKDSKGKKTEWVNIKLSKLKSIIDGLVLNYNEKVSS</sequence>
<dbReference type="Pfam" id="PF10544">
    <property type="entry name" value="T5orf172"/>
    <property type="match status" value="1"/>
</dbReference>
<evidence type="ECO:0000313" key="3">
    <source>
        <dbReference type="Proteomes" id="UP000236749"/>
    </source>
</evidence>
<accession>L7Y7U0</accession>
<name>L7Y7U0_9VIRU</name>
<protein>
    <recommendedName>
        <fullName evidence="1">Bacteriophage T5 Orf172 DNA-binding domain-containing protein</fullName>
    </recommendedName>
</protein>
<evidence type="ECO:0000313" key="2">
    <source>
        <dbReference type="EMBL" id="AGD93088.1"/>
    </source>
</evidence>
<gene>
    <name evidence="2" type="ORF">LBA_01170</name>
</gene>